<gene>
    <name evidence="15" type="ORF">FDP41_010079</name>
</gene>
<dbReference type="EC" id="5.4.2.2" evidence="5"/>
<dbReference type="EMBL" id="VFQX01000074">
    <property type="protein sequence ID" value="KAF0971856.1"/>
    <property type="molecule type" value="Genomic_DNA"/>
</dbReference>
<dbReference type="GeneID" id="68117294"/>
<comment type="similarity">
    <text evidence="4 11">Belongs to the phosphohexose mutase family.</text>
</comment>
<evidence type="ECO:0000256" key="9">
    <source>
        <dbReference type="ARBA" id="ARBA00022842"/>
    </source>
</evidence>
<dbReference type="Proteomes" id="UP000444721">
    <property type="component" value="Unassembled WGS sequence"/>
</dbReference>
<evidence type="ECO:0000256" key="3">
    <source>
        <dbReference type="ARBA" id="ARBA00004496"/>
    </source>
</evidence>
<evidence type="ECO:0000256" key="11">
    <source>
        <dbReference type="RuleBase" id="RU004326"/>
    </source>
</evidence>
<dbReference type="OrthoDB" id="2291at2759"/>
<evidence type="ECO:0000256" key="5">
    <source>
        <dbReference type="ARBA" id="ARBA00012728"/>
    </source>
</evidence>
<dbReference type="GO" id="GO:0005829">
    <property type="term" value="C:cytosol"/>
    <property type="evidence" value="ECO:0007669"/>
    <property type="project" value="TreeGrafter"/>
</dbReference>
<dbReference type="Gene3D" id="3.40.120.10">
    <property type="entry name" value="Alpha-D-Glucose-1,6-Bisphosphate, subunit A, domain 3"/>
    <property type="match status" value="3"/>
</dbReference>
<dbReference type="InterPro" id="IPR005844">
    <property type="entry name" value="A-D-PHexomutase_a/b/a-I"/>
</dbReference>
<dbReference type="FunFam" id="3.40.120.10:FF:000004">
    <property type="entry name" value="Phosphoglucomutase 5"/>
    <property type="match status" value="1"/>
</dbReference>
<keyword evidence="9 11" id="KW-0460">Magnesium</keyword>
<dbReference type="InterPro" id="IPR036900">
    <property type="entry name" value="A-D-PHexomutase_C_sf"/>
</dbReference>
<dbReference type="NCBIfam" id="NF005737">
    <property type="entry name" value="PRK07564.1-1"/>
    <property type="match status" value="1"/>
</dbReference>
<keyword evidence="16" id="KW-1185">Reference proteome</keyword>
<dbReference type="InterPro" id="IPR016055">
    <property type="entry name" value="A-D-PHexomutase_a/b/a-I/II/III"/>
</dbReference>
<evidence type="ECO:0000259" key="14">
    <source>
        <dbReference type="Pfam" id="PF02880"/>
    </source>
</evidence>
<comment type="catalytic activity">
    <reaction evidence="1">
        <text>alpha-D-glucose 1-phosphate = alpha-D-glucose 6-phosphate</text>
        <dbReference type="Rhea" id="RHEA:23536"/>
        <dbReference type="ChEBI" id="CHEBI:58225"/>
        <dbReference type="ChEBI" id="CHEBI:58601"/>
        <dbReference type="EC" id="5.4.2.2"/>
    </reaction>
</comment>
<dbReference type="Pfam" id="PF24947">
    <property type="entry name" value="PGM1_C_vert_fung"/>
    <property type="match status" value="1"/>
</dbReference>
<protein>
    <recommendedName>
        <fullName evidence="5">phosphoglucomutase (alpha-D-glucose-1,6-bisphosphate-dependent)</fullName>
        <ecNumber evidence="5">5.4.2.2</ecNumber>
    </recommendedName>
</protein>
<dbReference type="FunFam" id="3.30.310.50:FF:000002">
    <property type="entry name" value="Phosphoglucomutase 5"/>
    <property type="match status" value="1"/>
</dbReference>
<dbReference type="PANTHER" id="PTHR22573">
    <property type="entry name" value="PHOSPHOHEXOMUTASE FAMILY MEMBER"/>
    <property type="match status" value="1"/>
</dbReference>
<name>A0A6A5BAV9_NAEFO</name>
<dbReference type="AlphaFoldDB" id="A0A6A5BAV9"/>
<dbReference type="Gene3D" id="3.30.310.50">
    <property type="entry name" value="Alpha-D-phosphohexomutase, C-terminal domain"/>
    <property type="match status" value="1"/>
</dbReference>
<evidence type="ECO:0000256" key="8">
    <source>
        <dbReference type="ARBA" id="ARBA00022723"/>
    </source>
</evidence>
<dbReference type="SMR" id="A0A6A5BAV9"/>
<proteinExistence type="inferred from homology"/>
<evidence type="ECO:0000256" key="7">
    <source>
        <dbReference type="ARBA" id="ARBA00022553"/>
    </source>
</evidence>
<dbReference type="Pfam" id="PF02879">
    <property type="entry name" value="PGM_PMM_II"/>
    <property type="match status" value="1"/>
</dbReference>
<evidence type="ECO:0000256" key="6">
    <source>
        <dbReference type="ARBA" id="ARBA00022490"/>
    </source>
</evidence>
<feature type="domain" description="Alpha-D-phosphohexomutase alpha/beta/alpha" evidence="14">
    <location>
        <begin position="334"/>
        <end position="455"/>
    </location>
</feature>
<dbReference type="InterPro" id="IPR005841">
    <property type="entry name" value="Alpha-D-phosphohexomutase_SF"/>
</dbReference>
<dbReference type="GO" id="GO:0004614">
    <property type="term" value="F:phosphoglucomutase activity"/>
    <property type="evidence" value="ECO:0007669"/>
    <property type="project" value="UniProtKB-EC"/>
</dbReference>
<reference evidence="15 16" key="1">
    <citation type="journal article" date="2019" name="Sci. Rep.">
        <title>Nanopore sequencing improves the draft genome of the human pathogenic amoeba Naegleria fowleri.</title>
        <authorList>
            <person name="Liechti N."/>
            <person name="Schurch N."/>
            <person name="Bruggmann R."/>
            <person name="Wittwer M."/>
        </authorList>
    </citation>
    <scope>NUCLEOTIDE SEQUENCE [LARGE SCALE GENOMIC DNA]</scope>
    <source>
        <strain evidence="15 16">ATCC 30894</strain>
    </source>
</reference>
<dbReference type="OMA" id="WIQDRAN"/>
<dbReference type="VEuPathDB" id="AmoebaDB:FDP41_010079"/>
<evidence type="ECO:0000256" key="10">
    <source>
        <dbReference type="ARBA" id="ARBA00023235"/>
    </source>
</evidence>
<comment type="subcellular location">
    <subcellularLocation>
        <location evidence="3">Cytoplasm</location>
    </subcellularLocation>
</comment>
<evidence type="ECO:0000256" key="1">
    <source>
        <dbReference type="ARBA" id="ARBA00000443"/>
    </source>
</evidence>
<dbReference type="PANTHER" id="PTHR22573:SF2">
    <property type="entry name" value="PHOSPHOGLUCOMUTASE"/>
    <property type="match status" value="1"/>
</dbReference>
<dbReference type="PRINTS" id="PR00509">
    <property type="entry name" value="PGMPMM"/>
</dbReference>
<evidence type="ECO:0000256" key="4">
    <source>
        <dbReference type="ARBA" id="ARBA00010231"/>
    </source>
</evidence>
<sequence>MPLKIRSQSTQPIPGQKMGTSGLRVKVKLVENTPNFLENFTQSVLNIILAKDSLPQAAAHEDSYLQMVIGGDGRYYNKTAIQTILRILYSNAAHLGIKIHALIGQNGIMSTPAVSCLIRKRKAELGGLILTASHNPGGPNNDWGIKYNAVNGGPAPEKITDRIYEQTTSIHEYYTCDEFPQIDLSQVNAENGKGFVDYVFSDEHFRVTVVDSVNDYFELLSSIFDMEKIRKLIGKQFGEFNLLFDAMHGVTGSYAKRILHEKLGSDLHNALMNYTPSEDFGGGHPDPNLTYAEHLVKRVLKDEKSNIDFGAASDGDGDRNMILGKHFFVTPSDSVAIIADYAQKCIPYFQKKGIAGLARSMPTSTALDRVAKELGVSMYEVPTGWKYFGNLFDAGKLSICGEESFGTGSDHIREKDGMWAVLSWLSILAYENEQAFSQNKKVSVADIVKNHWKKYGRSYYTRYDYEEVSADGANKMMSHMRDTYIVPFQNNQLSEEAKNLFQTLNIASCEEFSYKDPIDNSFTGKQGMIFKLVDQSRIVFRLSGTGSAGATIRVYMEKYSSDHLDGNPLEEVKPLAHVALTVSKLNEFTGRNEPTVIT</sequence>
<organism evidence="15 16">
    <name type="scientific">Naegleria fowleri</name>
    <name type="common">Brain eating amoeba</name>
    <dbReference type="NCBI Taxonomy" id="5763"/>
    <lineage>
        <taxon>Eukaryota</taxon>
        <taxon>Discoba</taxon>
        <taxon>Heterolobosea</taxon>
        <taxon>Tetramitia</taxon>
        <taxon>Eutetramitia</taxon>
        <taxon>Vahlkampfiidae</taxon>
        <taxon>Naegleria</taxon>
    </lineage>
</organism>
<feature type="domain" description="Alpha-D-phosphohexomutase alpha/beta/alpha" evidence="13">
    <location>
        <begin position="215"/>
        <end position="323"/>
    </location>
</feature>
<evidence type="ECO:0000313" key="16">
    <source>
        <dbReference type="Proteomes" id="UP000444721"/>
    </source>
</evidence>
<dbReference type="Pfam" id="PF02878">
    <property type="entry name" value="PGM_PMM_I"/>
    <property type="match status" value="1"/>
</dbReference>
<dbReference type="VEuPathDB" id="AmoebaDB:NfTy_082370"/>
<dbReference type="InterPro" id="IPR016066">
    <property type="entry name" value="A-D-PHexomutase_CS"/>
</dbReference>
<feature type="domain" description="Alpha-D-phosphohexomutase alpha/beta/alpha" evidence="12">
    <location>
        <begin position="16"/>
        <end position="172"/>
    </location>
</feature>
<evidence type="ECO:0000256" key="2">
    <source>
        <dbReference type="ARBA" id="ARBA00001946"/>
    </source>
</evidence>
<dbReference type="SUPFAM" id="SSF53738">
    <property type="entry name" value="Phosphoglucomutase, first 3 domains"/>
    <property type="match status" value="3"/>
</dbReference>
<evidence type="ECO:0000313" key="15">
    <source>
        <dbReference type="EMBL" id="KAF0971856.1"/>
    </source>
</evidence>
<dbReference type="GO" id="GO:0000287">
    <property type="term" value="F:magnesium ion binding"/>
    <property type="evidence" value="ECO:0007669"/>
    <property type="project" value="InterPro"/>
</dbReference>
<dbReference type="InterPro" id="IPR005845">
    <property type="entry name" value="A-D-PHexomutase_a/b/a-II"/>
</dbReference>
<evidence type="ECO:0000259" key="13">
    <source>
        <dbReference type="Pfam" id="PF02879"/>
    </source>
</evidence>
<keyword evidence="7" id="KW-0597">Phosphoprotein</keyword>
<comment type="cofactor">
    <cofactor evidence="2">
        <name>Mg(2+)</name>
        <dbReference type="ChEBI" id="CHEBI:18420"/>
    </cofactor>
</comment>
<evidence type="ECO:0000259" key="12">
    <source>
        <dbReference type="Pfam" id="PF02878"/>
    </source>
</evidence>
<dbReference type="FunFam" id="3.40.120.10:FF:000007">
    <property type="entry name" value="Phosphoglucomutase 5"/>
    <property type="match status" value="1"/>
</dbReference>
<accession>A0A6A5BAV9</accession>
<dbReference type="InterPro" id="IPR005846">
    <property type="entry name" value="A-D-PHexomutase_a/b/a-III"/>
</dbReference>
<dbReference type="GO" id="GO:0005975">
    <property type="term" value="P:carbohydrate metabolic process"/>
    <property type="evidence" value="ECO:0007669"/>
    <property type="project" value="InterPro"/>
</dbReference>
<dbReference type="PROSITE" id="PS00710">
    <property type="entry name" value="PGM_PMM"/>
    <property type="match status" value="1"/>
</dbReference>
<dbReference type="InterPro" id="IPR045244">
    <property type="entry name" value="PGM"/>
</dbReference>
<comment type="caution">
    <text evidence="15">The sequence shown here is derived from an EMBL/GenBank/DDBJ whole genome shotgun (WGS) entry which is preliminary data.</text>
</comment>
<dbReference type="VEuPathDB" id="AmoebaDB:NF0129720"/>
<keyword evidence="6" id="KW-0963">Cytoplasm</keyword>
<dbReference type="Pfam" id="PF02880">
    <property type="entry name" value="PGM_PMM_III"/>
    <property type="match status" value="1"/>
</dbReference>
<keyword evidence="10" id="KW-0413">Isomerase</keyword>
<keyword evidence="8 11" id="KW-0479">Metal-binding</keyword>
<dbReference type="SUPFAM" id="SSF55957">
    <property type="entry name" value="Phosphoglucomutase, C-terminal domain"/>
    <property type="match status" value="1"/>
</dbReference>
<dbReference type="RefSeq" id="XP_044556572.1">
    <property type="nucleotide sequence ID" value="XM_044700338.1"/>
</dbReference>